<accession>A0A224WYT9</accession>
<dbReference type="PROSITE" id="PS50943">
    <property type="entry name" value="HTH_CROC1"/>
    <property type="match status" value="1"/>
</dbReference>
<name>A0A224WYT9_9LACT</name>
<dbReference type="RefSeq" id="WP_094784344.1">
    <property type="nucleotide sequence ID" value="NZ_BEDT01000002.1"/>
</dbReference>
<feature type="domain" description="HTH cro/C1-type" evidence="1">
    <location>
        <begin position="5"/>
        <end position="60"/>
    </location>
</feature>
<evidence type="ECO:0000313" key="2">
    <source>
        <dbReference type="EMBL" id="GAX47278.1"/>
    </source>
</evidence>
<comment type="caution">
    <text evidence="2">The sequence shown here is derived from an EMBL/GenBank/DDBJ whole genome shotgun (WGS) entry which is preliminary data.</text>
</comment>
<reference evidence="3" key="1">
    <citation type="submission" date="2017-08" db="EMBL/GenBank/DDBJ databases">
        <title>Draft genome sequence of Lactococcus sp. strain Rs-Y01, isolated from the gut of the lower termite Reticulitermes speratus.</title>
        <authorList>
            <person name="Ohkuma M."/>
            <person name="Yuki M."/>
        </authorList>
    </citation>
    <scope>NUCLEOTIDE SEQUENCE [LARGE SCALE GENOMIC DNA]</scope>
    <source>
        <strain evidence="3">Rs-Y01</strain>
    </source>
</reference>
<dbReference type="EMBL" id="BEDT01000002">
    <property type="protein sequence ID" value="GAX47278.1"/>
    <property type="molecule type" value="Genomic_DNA"/>
</dbReference>
<protein>
    <recommendedName>
        <fullName evidence="1">HTH cro/C1-type domain-containing protein</fullName>
    </recommendedName>
</protein>
<evidence type="ECO:0000313" key="3">
    <source>
        <dbReference type="Proteomes" id="UP000218689"/>
    </source>
</evidence>
<dbReference type="OrthoDB" id="2243870at2"/>
<dbReference type="Proteomes" id="UP000218689">
    <property type="component" value="Unassembled WGS sequence"/>
</dbReference>
<dbReference type="GO" id="GO:0003677">
    <property type="term" value="F:DNA binding"/>
    <property type="evidence" value="ECO:0007669"/>
    <property type="project" value="InterPro"/>
</dbReference>
<keyword evidence="3" id="KW-1185">Reference proteome</keyword>
<dbReference type="SUPFAM" id="SSF47413">
    <property type="entry name" value="lambda repressor-like DNA-binding domains"/>
    <property type="match status" value="1"/>
</dbReference>
<dbReference type="Gene3D" id="1.10.260.40">
    <property type="entry name" value="lambda repressor-like DNA-binding domains"/>
    <property type="match status" value="1"/>
</dbReference>
<dbReference type="CDD" id="cd00093">
    <property type="entry name" value="HTH_XRE"/>
    <property type="match status" value="1"/>
</dbReference>
<gene>
    <name evidence="2" type="ORF">RsY01_877</name>
</gene>
<dbReference type="Pfam" id="PF01381">
    <property type="entry name" value="HTH_3"/>
    <property type="match status" value="1"/>
</dbReference>
<sequence length="61" mass="7035">MQQVIIKKMQEKRLSQSQLAKLVGVKQQYISKFLLGKVKSPGFNFMIRIADALDIDLNDLR</sequence>
<evidence type="ECO:0000259" key="1">
    <source>
        <dbReference type="PROSITE" id="PS50943"/>
    </source>
</evidence>
<organism evidence="2 3">
    <name type="scientific">Pseudolactococcus reticulitermitis</name>
    <dbReference type="NCBI Taxonomy" id="2025039"/>
    <lineage>
        <taxon>Bacteria</taxon>
        <taxon>Bacillati</taxon>
        <taxon>Bacillota</taxon>
        <taxon>Bacilli</taxon>
        <taxon>Lactobacillales</taxon>
        <taxon>Streptococcaceae</taxon>
        <taxon>Pseudolactococcus</taxon>
    </lineage>
</organism>
<dbReference type="InterPro" id="IPR001387">
    <property type="entry name" value="Cro/C1-type_HTH"/>
</dbReference>
<dbReference type="SMART" id="SM00530">
    <property type="entry name" value="HTH_XRE"/>
    <property type="match status" value="1"/>
</dbReference>
<dbReference type="AlphaFoldDB" id="A0A224WYT9"/>
<proteinExistence type="predicted"/>
<dbReference type="InterPro" id="IPR010982">
    <property type="entry name" value="Lambda_DNA-bd_dom_sf"/>
</dbReference>